<dbReference type="WBParaSite" id="GPLIN_000426000">
    <property type="protein sequence ID" value="GPLIN_000426000"/>
    <property type="gene ID" value="GPLIN_000426000"/>
</dbReference>
<reference evidence="2" key="1">
    <citation type="submission" date="2013-12" db="EMBL/GenBank/DDBJ databases">
        <authorList>
            <person name="Aslett M."/>
        </authorList>
    </citation>
    <scope>NUCLEOTIDE SEQUENCE [LARGE SCALE GENOMIC DNA]</scope>
    <source>
        <strain evidence="2">Lindley</strain>
    </source>
</reference>
<organism evidence="2 3">
    <name type="scientific">Globodera pallida</name>
    <name type="common">Potato cyst nematode worm</name>
    <name type="synonym">Heterodera pallida</name>
    <dbReference type="NCBI Taxonomy" id="36090"/>
    <lineage>
        <taxon>Eukaryota</taxon>
        <taxon>Metazoa</taxon>
        <taxon>Ecdysozoa</taxon>
        <taxon>Nematoda</taxon>
        <taxon>Chromadorea</taxon>
        <taxon>Rhabditida</taxon>
        <taxon>Tylenchina</taxon>
        <taxon>Tylenchomorpha</taxon>
        <taxon>Tylenchoidea</taxon>
        <taxon>Heteroderidae</taxon>
        <taxon>Heteroderinae</taxon>
        <taxon>Globodera</taxon>
    </lineage>
</organism>
<evidence type="ECO:0000313" key="2">
    <source>
        <dbReference type="Proteomes" id="UP000050741"/>
    </source>
</evidence>
<dbReference type="Pfam" id="PF00622">
    <property type="entry name" value="SPRY"/>
    <property type="match status" value="1"/>
</dbReference>
<dbReference type="AlphaFoldDB" id="A0A183BUH4"/>
<reference evidence="3" key="3">
    <citation type="submission" date="2016-06" db="UniProtKB">
        <authorList>
            <consortium name="WormBaseParasite"/>
        </authorList>
    </citation>
    <scope>IDENTIFICATION</scope>
</reference>
<feature type="domain" description="B30.2/SPRY" evidence="1">
    <location>
        <begin position="35"/>
        <end position="194"/>
    </location>
</feature>
<sequence>MANLQIQRRRRLPLELQCEIISALPFHHGRRMLLLCNRIAKICVARVRKQKGQFENRWDSMACHEDLTLSEPGRLIVQYNGRNRVWRSVIAEKPMSKTPYFEITILEEKGNIFVGLATKQMPLDNPVGGHKGTYGYLSAGILCGHEVDGCYYHTFTGRPFIARKPSFGVGDVVGCGVNLATRQIIYTQKRGAFG</sequence>
<dbReference type="Proteomes" id="UP000050741">
    <property type="component" value="Unassembled WGS sequence"/>
</dbReference>
<evidence type="ECO:0000313" key="3">
    <source>
        <dbReference type="WBParaSite" id="GPLIN_000426000"/>
    </source>
</evidence>
<dbReference type="InterPro" id="IPR013320">
    <property type="entry name" value="ConA-like_dom_sf"/>
</dbReference>
<reference evidence="2" key="2">
    <citation type="submission" date="2014-05" db="EMBL/GenBank/DDBJ databases">
        <title>The genome and life-stage specific transcriptomes of Globodera pallida elucidate key aspects of plant parasitism by a cyst nematode.</title>
        <authorList>
            <person name="Cotton J.A."/>
            <person name="Lilley C.J."/>
            <person name="Jones L.M."/>
            <person name="Kikuchi T."/>
            <person name="Reid A.J."/>
            <person name="Thorpe P."/>
            <person name="Tsai I.J."/>
            <person name="Beasley H."/>
            <person name="Blok V."/>
            <person name="Cock P.J.A."/>
            <person name="Van den Akker S.E."/>
            <person name="Holroyd N."/>
            <person name="Hunt M."/>
            <person name="Mantelin S."/>
            <person name="Naghra H."/>
            <person name="Pain A."/>
            <person name="Palomares-Rius J.E."/>
            <person name="Zarowiecki M."/>
            <person name="Berriman M."/>
            <person name="Jones J.T."/>
            <person name="Urwin P.E."/>
        </authorList>
    </citation>
    <scope>NUCLEOTIDE SEQUENCE [LARGE SCALE GENOMIC DNA]</scope>
    <source>
        <strain evidence="2">Lindley</strain>
    </source>
</reference>
<proteinExistence type="predicted"/>
<dbReference type="InterPro" id="IPR003877">
    <property type="entry name" value="SPRY_dom"/>
</dbReference>
<dbReference type="Gene3D" id="2.60.120.920">
    <property type="match status" value="1"/>
</dbReference>
<keyword evidence="2" id="KW-1185">Reference proteome</keyword>
<dbReference type="InterPro" id="IPR043136">
    <property type="entry name" value="B30.2/SPRY_sf"/>
</dbReference>
<dbReference type="SUPFAM" id="SSF49899">
    <property type="entry name" value="Concanavalin A-like lectins/glucanases"/>
    <property type="match status" value="1"/>
</dbReference>
<name>A0A183BUH4_GLOPA</name>
<dbReference type="PROSITE" id="PS50188">
    <property type="entry name" value="B302_SPRY"/>
    <property type="match status" value="1"/>
</dbReference>
<evidence type="ECO:0000259" key="1">
    <source>
        <dbReference type="PROSITE" id="PS50188"/>
    </source>
</evidence>
<dbReference type="InterPro" id="IPR001870">
    <property type="entry name" value="B30.2/SPRY"/>
</dbReference>
<accession>A0A183BUH4</accession>
<protein>
    <submittedName>
        <fullName evidence="3">B30.2/SPRY domain-containing protein</fullName>
    </submittedName>
</protein>